<evidence type="ECO:0000313" key="2">
    <source>
        <dbReference type="EMBL" id="JAC68507.1"/>
    </source>
</evidence>
<sequence length="311" mass="33917">MDGRHSWIISKISESRGVDAAALQSQFKPLRSKVDEFFKPSGPPAIVFFYQVPEAVAPDGERLLQGTTPKLMLASSEGGVKARQPGTEASPTMTKDGAVSAEGTDGRSRRWVLVRDSTDGANRVHFFGAPPEDERCFELAIDEEGTRWCEFACEWGDVGPSVYCGPRLEETRHGETHGAAVEMVWRVIDAAGRDPRSFGAVGVAASVFSREEIAEAGEEVQAARRRELAAVLRELPSALEACGSRPEEIRLTDLVSSEEELQRAIGAFGASGSLRRLVLQDWRLPPSGLGGRGNGDVAVYERGFREVRRLF</sequence>
<dbReference type="EMBL" id="GBEZ01017869">
    <property type="protein sequence ID" value="JAC68507.1"/>
    <property type="molecule type" value="Transcribed_RNA"/>
</dbReference>
<accession>A0A061R9A1</accession>
<evidence type="ECO:0000256" key="1">
    <source>
        <dbReference type="SAM" id="MobiDB-lite"/>
    </source>
</evidence>
<gene>
    <name evidence="3" type="ORF">TSPGSL018_8467</name>
    <name evidence="2" type="ORF">TSPGSL018_8551</name>
</gene>
<reference evidence="3" key="1">
    <citation type="submission" date="2014-05" db="EMBL/GenBank/DDBJ databases">
        <title>The transcriptome of the halophilic microalga Tetraselmis sp. GSL018 isolated from the Great Salt Lake, Utah.</title>
        <authorList>
            <person name="Jinkerson R.E."/>
            <person name="D'Adamo S."/>
            <person name="Posewitz M.C."/>
        </authorList>
    </citation>
    <scope>NUCLEOTIDE SEQUENCE</scope>
    <source>
        <strain evidence="3">GSL018</strain>
    </source>
</reference>
<protein>
    <submittedName>
        <fullName evidence="3">Uncharacterized protein</fullName>
    </submittedName>
</protein>
<proteinExistence type="predicted"/>
<dbReference type="EMBL" id="GBEZ01017827">
    <property type="protein sequence ID" value="JAC68543.1"/>
    <property type="molecule type" value="Transcribed_RNA"/>
</dbReference>
<evidence type="ECO:0000313" key="3">
    <source>
        <dbReference type="EMBL" id="JAC68543.1"/>
    </source>
</evidence>
<name>A0A061R9A1_9CHLO</name>
<organism evidence="3">
    <name type="scientific">Tetraselmis sp. GSL018</name>
    <dbReference type="NCBI Taxonomy" id="582737"/>
    <lineage>
        <taxon>Eukaryota</taxon>
        <taxon>Viridiplantae</taxon>
        <taxon>Chlorophyta</taxon>
        <taxon>core chlorophytes</taxon>
        <taxon>Chlorodendrophyceae</taxon>
        <taxon>Chlorodendrales</taxon>
        <taxon>Chlorodendraceae</taxon>
        <taxon>Tetraselmis</taxon>
    </lineage>
</organism>
<feature type="region of interest" description="Disordered" evidence="1">
    <location>
        <begin position="75"/>
        <end position="103"/>
    </location>
</feature>
<dbReference type="AlphaFoldDB" id="A0A061R9A1"/>